<keyword evidence="2" id="KW-1185">Reference proteome</keyword>
<name>A0ABY8AGD5_9ACTN</name>
<evidence type="ECO:0000313" key="1">
    <source>
        <dbReference type="EMBL" id="WEB44047.1"/>
    </source>
</evidence>
<accession>A0ABY8AGD5</accession>
<evidence type="ECO:0008006" key="3">
    <source>
        <dbReference type="Google" id="ProtNLM"/>
    </source>
</evidence>
<dbReference type="Proteomes" id="UP001218629">
    <property type="component" value="Chromosome"/>
</dbReference>
<evidence type="ECO:0000313" key="2">
    <source>
        <dbReference type="Proteomes" id="UP001218629"/>
    </source>
</evidence>
<proteinExistence type="predicted"/>
<reference evidence="1 2" key="1">
    <citation type="submission" date="2022-03" db="EMBL/GenBank/DDBJ databases">
        <title>Streptomyces yunnanensis P86,complete genome.</title>
        <authorList>
            <person name="Chen S."/>
            <person name="Zhang Q."/>
        </authorList>
    </citation>
    <scope>NUCLEOTIDE SEQUENCE [LARGE SCALE GENOMIC DNA]</scope>
    <source>
        <strain evidence="1 2">P86</strain>
    </source>
</reference>
<organism evidence="1 2">
    <name type="scientific">Streptomyces yunnanensis</name>
    <dbReference type="NCBI Taxonomy" id="156453"/>
    <lineage>
        <taxon>Bacteria</taxon>
        <taxon>Bacillati</taxon>
        <taxon>Actinomycetota</taxon>
        <taxon>Actinomycetes</taxon>
        <taxon>Kitasatosporales</taxon>
        <taxon>Streptomycetaceae</taxon>
        <taxon>Streptomyces</taxon>
    </lineage>
</organism>
<sequence>MATGTVDQEMVRMAPGRGGMVVSAVGYRIAGVRTGLHRGLPPPYLTLIFSLDGPVTGGPTPEQARGPDAFRADIVVGGLQQAPAYVVQPERESGVQLAVARHHGAGTLRGLAAHVALSERRLT</sequence>
<protein>
    <recommendedName>
        <fullName evidence="3">AraC family transcriptional regulator</fullName>
    </recommendedName>
</protein>
<dbReference type="EMBL" id="CP095749">
    <property type="protein sequence ID" value="WEB44047.1"/>
    <property type="molecule type" value="Genomic_DNA"/>
</dbReference>
<gene>
    <name evidence="1" type="ORF">MOV08_35375</name>
</gene>
<dbReference type="RefSeq" id="WP_275310318.1">
    <property type="nucleotide sequence ID" value="NZ_CP095749.1"/>
</dbReference>